<dbReference type="OrthoDB" id="1364336at2"/>
<dbReference type="EMBL" id="JWTA01000007">
    <property type="protein sequence ID" value="KIC63030.1"/>
    <property type="molecule type" value="Genomic_DNA"/>
</dbReference>
<dbReference type="AlphaFoldDB" id="A0A0B4DF69"/>
<gene>
    <name evidence="1" type="ORF">RM51_10305</name>
</gene>
<proteinExistence type="predicted"/>
<reference evidence="1 2" key="1">
    <citation type="submission" date="2014-12" db="EMBL/GenBank/DDBJ databases">
        <title>Genome sequencing of Chryseobacterium taiwanense TPW19.</title>
        <authorList>
            <person name="Tan P.W."/>
            <person name="Chan K.-G."/>
        </authorList>
    </citation>
    <scope>NUCLEOTIDE SEQUENCE [LARGE SCALE GENOMIC DNA]</scope>
    <source>
        <strain evidence="1 2">TPW19</strain>
    </source>
</reference>
<protein>
    <submittedName>
        <fullName evidence="1">Uncharacterized protein</fullName>
    </submittedName>
</protein>
<dbReference type="Proteomes" id="UP000031167">
    <property type="component" value="Unassembled WGS sequence"/>
</dbReference>
<evidence type="ECO:0000313" key="1">
    <source>
        <dbReference type="EMBL" id="KIC63030.1"/>
    </source>
</evidence>
<sequence length="169" mass="19965">MINKKLFFIAFLLQWLYAPSQVQKIVKILNRELQKEVKAQQKDSSNYYGERFEVIKQYSIKDTNDQNINILALEIKKKDTYSNTHYTIQQEIDLSKIKAIVKDINIIFRTDSDASKVTEVDENGKESISTGDMYFLNLSYEKKNEKLAYELIQAFKKAGYSIKKEYWYD</sequence>
<dbReference type="RefSeq" id="WP_039368620.1">
    <property type="nucleotide sequence ID" value="NZ_JWTA01000007.1"/>
</dbReference>
<keyword evidence="2" id="KW-1185">Reference proteome</keyword>
<dbReference type="STRING" id="363331.RM51_10305"/>
<accession>A0A0B4DF69</accession>
<name>A0A0B4DF69_9FLAO</name>
<evidence type="ECO:0000313" key="2">
    <source>
        <dbReference type="Proteomes" id="UP000031167"/>
    </source>
</evidence>
<comment type="caution">
    <text evidence="1">The sequence shown here is derived from an EMBL/GenBank/DDBJ whole genome shotgun (WGS) entry which is preliminary data.</text>
</comment>
<organism evidence="1 2">
    <name type="scientific">Chryseobacterium taiwanense</name>
    <dbReference type="NCBI Taxonomy" id="363331"/>
    <lineage>
        <taxon>Bacteria</taxon>
        <taxon>Pseudomonadati</taxon>
        <taxon>Bacteroidota</taxon>
        <taxon>Flavobacteriia</taxon>
        <taxon>Flavobacteriales</taxon>
        <taxon>Weeksellaceae</taxon>
        <taxon>Chryseobacterium group</taxon>
        <taxon>Chryseobacterium</taxon>
    </lineage>
</organism>